<gene>
    <name evidence="1" type="ORF">FIBSPDRAFT_942245</name>
</gene>
<keyword evidence="2" id="KW-1185">Reference proteome</keyword>
<reference evidence="1 2" key="1">
    <citation type="journal article" date="2016" name="Mol. Biol. Evol.">
        <title>Comparative Genomics of Early-Diverging Mushroom-Forming Fungi Provides Insights into the Origins of Lignocellulose Decay Capabilities.</title>
        <authorList>
            <person name="Nagy L.G."/>
            <person name="Riley R."/>
            <person name="Tritt A."/>
            <person name="Adam C."/>
            <person name="Daum C."/>
            <person name="Floudas D."/>
            <person name="Sun H."/>
            <person name="Yadav J.S."/>
            <person name="Pangilinan J."/>
            <person name="Larsson K.H."/>
            <person name="Matsuura K."/>
            <person name="Barry K."/>
            <person name="Labutti K."/>
            <person name="Kuo R."/>
            <person name="Ohm R.A."/>
            <person name="Bhattacharya S.S."/>
            <person name="Shirouzu T."/>
            <person name="Yoshinaga Y."/>
            <person name="Martin F.M."/>
            <person name="Grigoriev I.V."/>
            <person name="Hibbett D.S."/>
        </authorList>
    </citation>
    <scope>NUCLEOTIDE SEQUENCE [LARGE SCALE GENOMIC DNA]</scope>
    <source>
        <strain evidence="1 2">CBS 109695</strain>
    </source>
</reference>
<evidence type="ECO:0000313" key="1">
    <source>
        <dbReference type="EMBL" id="KZP02025.1"/>
    </source>
</evidence>
<protein>
    <submittedName>
        <fullName evidence="1">Uncharacterized protein</fullName>
    </submittedName>
</protein>
<organism evidence="1 2">
    <name type="scientific">Athelia psychrophila</name>
    <dbReference type="NCBI Taxonomy" id="1759441"/>
    <lineage>
        <taxon>Eukaryota</taxon>
        <taxon>Fungi</taxon>
        <taxon>Dikarya</taxon>
        <taxon>Basidiomycota</taxon>
        <taxon>Agaricomycotina</taxon>
        <taxon>Agaricomycetes</taxon>
        <taxon>Agaricomycetidae</taxon>
        <taxon>Atheliales</taxon>
        <taxon>Atheliaceae</taxon>
        <taxon>Athelia</taxon>
    </lineage>
</organism>
<dbReference type="AlphaFoldDB" id="A0A167SL52"/>
<proteinExistence type="predicted"/>
<evidence type="ECO:0000313" key="2">
    <source>
        <dbReference type="Proteomes" id="UP000076532"/>
    </source>
</evidence>
<accession>A0A167SL52</accession>
<sequence length="176" mass="18977">MPLLRALSLYPYALHILPRSNSSSASKCPSSSPPGLEQQAHAGMLHCVGNSRSVDALNLGSFTTDVVFDCELESVGVLLAGRAYWGRTKENAPLSIAWGDYLCRPWTPAMTAHCISESAHRSAQLIREGTTISNRGTRESPRGASDFWVALCCFLDNRESKIASTSGYWQLAAGSG</sequence>
<name>A0A167SL52_9AGAM</name>
<dbReference type="Proteomes" id="UP000076532">
    <property type="component" value="Unassembled WGS sequence"/>
</dbReference>
<dbReference type="EMBL" id="KV419164">
    <property type="protein sequence ID" value="KZP02025.1"/>
    <property type="molecule type" value="Genomic_DNA"/>
</dbReference>